<dbReference type="RefSeq" id="WP_031063797.1">
    <property type="nucleotide sequence ID" value="NZ_JBHSPX010000004.1"/>
</dbReference>
<dbReference type="Proteomes" id="UP001596139">
    <property type="component" value="Unassembled WGS sequence"/>
</dbReference>
<feature type="region of interest" description="Disordered" evidence="1">
    <location>
        <begin position="232"/>
        <end position="273"/>
    </location>
</feature>
<organism evidence="2 3">
    <name type="scientific">Streptomyces ochraceiscleroticus</name>
    <dbReference type="NCBI Taxonomy" id="47761"/>
    <lineage>
        <taxon>Bacteria</taxon>
        <taxon>Bacillati</taxon>
        <taxon>Actinomycetota</taxon>
        <taxon>Actinomycetes</taxon>
        <taxon>Kitasatosporales</taxon>
        <taxon>Streptomycetaceae</taxon>
        <taxon>Streptomyces</taxon>
    </lineage>
</organism>
<keyword evidence="3" id="KW-1185">Reference proteome</keyword>
<dbReference type="EMBL" id="JBHSPX010000004">
    <property type="protein sequence ID" value="MFC6064385.1"/>
    <property type="molecule type" value="Genomic_DNA"/>
</dbReference>
<feature type="region of interest" description="Disordered" evidence="1">
    <location>
        <begin position="141"/>
        <end position="160"/>
    </location>
</feature>
<feature type="compositionally biased region" description="Low complexity" evidence="1">
    <location>
        <begin position="261"/>
        <end position="273"/>
    </location>
</feature>
<gene>
    <name evidence="2" type="ORF">ACFP4F_17780</name>
</gene>
<name>A0ABW1MM36_9ACTN</name>
<sequence>MTRIEELLSRTLLVRERTMPRDFVPPATLPPGDNCADRAPEPAPASSTAAEDLRALCETLVTHTPTRAVADFVTDQVPGPRSALVLACVLQLTDTDDGARFWWQYAAGAGQTAAAYCLYLHHLALGEDDAAHWWLHQADDAPAPSEEPLAQEHPSTSSVPCPPPALQIANASTTTVLHLLRNLGKHTTRTRSIAVTELMDYIPTAVATGYLHQPDMELPTPGPDFADRVSGLLTAAADPVDAPRATPSRPHLRKRTTCEPQSSSSKHSQTAHS</sequence>
<evidence type="ECO:0000256" key="1">
    <source>
        <dbReference type="SAM" id="MobiDB-lite"/>
    </source>
</evidence>
<evidence type="ECO:0000313" key="3">
    <source>
        <dbReference type="Proteomes" id="UP001596139"/>
    </source>
</evidence>
<evidence type="ECO:0000313" key="2">
    <source>
        <dbReference type="EMBL" id="MFC6064385.1"/>
    </source>
</evidence>
<accession>A0ABW1MM36</accession>
<comment type="caution">
    <text evidence="2">The sequence shown here is derived from an EMBL/GenBank/DDBJ whole genome shotgun (WGS) entry which is preliminary data.</text>
</comment>
<protein>
    <submittedName>
        <fullName evidence="2">Uncharacterized protein</fullName>
    </submittedName>
</protein>
<proteinExistence type="predicted"/>
<feature type="region of interest" description="Disordered" evidence="1">
    <location>
        <begin position="22"/>
        <end position="49"/>
    </location>
</feature>
<reference evidence="3" key="1">
    <citation type="journal article" date="2019" name="Int. J. Syst. Evol. Microbiol.">
        <title>The Global Catalogue of Microorganisms (GCM) 10K type strain sequencing project: providing services to taxonomists for standard genome sequencing and annotation.</title>
        <authorList>
            <consortium name="The Broad Institute Genomics Platform"/>
            <consortium name="The Broad Institute Genome Sequencing Center for Infectious Disease"/>
            <person name="Wu L."/>
            <person name="Ma J."/>
        </authorList>
    </citation>
    <scope>NUCLEOTIDE SEQUENCE [LARGE SCALE GENOMIC DNA]</scope>
    <source>
        <strain evidence="3">CGMCC 1.15180</strain>
    </source>
</reference>